<dbReference type="EMBL" id="CCKQ01004438">
    <property type="protein sequence ID" value="CDW75599.1"/>
    <property type="molecule type" value="Genomic_DNA"/>
</dbReference>
<organism evidence="5 6">
    <name type="scientific">Stylonychia lemnae</name>
    <name type="common">Ciliate</name>
    <dbReference type="NCBI Taxonomy" id="5949"/>
    <lineage>
        <taxon>Eukaryota</taxon>
        <taxon>Sar</taxon>
        <taxon>Alveolata</taxon>
        <taxon>Ciliophora</taxon>
        <taxon>Intramacronucleata</taxon>
        <taxon>Spirotrichea</taxon>
        <taxon>Stichotrichia</taxon>
        <taxon>Sporadotrichida</taxon>
        <taxon>Oxytrichidae</taxon>
        <taxon>Stylonychinae</taxon>
        <taxon>Stylonychia</taxon>
    </lineage>
</organism>
<dbReference type="InterPro" id="IPR050498">
    <property type="entry name" value="Ycf3"/>
</dbReference>
<dbReference type="PANTHER" id="PTHR44858:SF1">
    <property type="entry name" value="UDP-N-ACETYLGLUCOSAMINE--PEPTIDE N-ACETYLGLUCOSAMINYLTRANSFERASE SPINDLY-RELATED"/>
    <property type="match status" value="1"/>
</dbReference>
<feature type="compositionally biased region" description="Polar residues" evidence="4">
    <location>
        <begin position="1403"/>
        <end position="1415"/>
    </location>
</feature>
<evidence type="ECO:0000256" key="2">
    <source>
        <dbReference type="ARBA" id="ARBA00022803"/>
    </source>
</evidence>
<keyword evidence="1" id="KW-0677">Repeat</keyword>
<sequence>MQLNQQPPPTGYKANEMSFQGLQTKPKFDTIVQQYRQNSLENSQDRRFNLNLHSQEGSIKKSSDKVSLVNQDYNFMIGQPPTQIDISQANIQQMGQKPSHKKINIIGSKGLMIPAALKNHQEHLQQYQSIPVTRTRKELTSQAQQHQLKSFQRQTQVLMKMYGSSANANRKYVKSVERKIPLDLNNRNILQAQNQPLNSQSNSKLSNSYQMNPLVTDYARKSSGGNLNNSILSAINIYDSIQNTTGSSENLRFKSKRNFNQSNALDKYQLYTLNFNDQSLRKSSQGKKISLKNLRDRYNNAVNQGTNSKTIKPLEELRNTFNIGSSNNTKHVLNQNLLIQQNDAYHDSDFNTSSLNDSSKKRITQKYQTFQNLSHSTIGMGGGGGSSRRIQGRFYPDYLQSLNQQLENDKASTDTVMFLKQQELINSSQKQFEEGKQKLMEKDYKEAIKQFTGSLKLYPGNKDSKYYRAICYLDTDNPKKCIADLTEIVNMDHNYNKTVYIVLSIAHRRDNDLQNALKAEFRNFQSYIGQADSLKGLGNFKAALQSYNQAIAIDMNCRDQGLTKRGILLYQLKNYDQSLQDFNMLLEQDDKNARAHFYKGKILKNKGQENEGVLHFEQAIKNCSLGDDQLSGNSLFEISKIRIKQKDFYEAFHNLQRAVHHDFKSIKFLQYKMFVEGVLFIMKRKVKKGIKLLSSLVEGQITFDAKEGMNSSSPIQMSNNNNKSQLNDTITMKSSNQNQSESEQALKPSIIYLIYTYRSYGYIITKQLDKALSDLNKASKIKKLESACVYNRYIAQALLKMEKKDLNGVQQILFQAEQKFQNNKDPYKFQAISIIQGCISEMVDIDNPKQNHICQYVYNQKEKVNARCEDAAIDLDEEPSAKLYLARGRCHACLSMFQEAINDLTKAVEMDEELSDKNPMVHIYAGNLLMTTGSYDDATKAFTNADSVQKSALAFYQRSRCFIALANLDQALKDLNLVVERSPQDKIAYVDRECLSALQIAIQAAQSNQAPPQALPSPIAKSSYDVSAFEKGIVSFTKLLNTHYDIEYNTQTTTSANRMHQQIIPNVKRIKIEKMRALRRKRAKDAQINNSMKRTKKIKQRFLLEDASDHQLQMQASQIEPFSYYKENIFGQEDFYLYRGVMHFYTGDYQKAINDFEQSIRSKKELKDKENGSSEENENQSQSSNQTDLSDVGLCSLNVHEAQFNILLCLILMKNHKTALEKVNQLLQESPKKYMKNFYLIRGLLYSALGNANKSTLDLDLYKKGDQSNYLELLQNKQSISVNPFPIGSRVCSLFPEVKIQIMTQLPGQINPQITFYSRPSFSFPFVKPPNMIPNVDECVLTQEFDMKHVPPPKPEAPWIKRCDYGIKFTDEIQVVDESTAMLTETEDESKMDNQDEKDNQENGDSSDYSQSPFRDQQRAQAQNQQPQELNERYYLRNYIKEHRAKIHKAVSGQILKNEFNFFREMEEEGMNKMDEEMMDQDNSDEEDEFAAEQEQERQDIQDQLRQHLYGEVDVSNDETKNIIVDNEIDEDIIL</sequence>
<evidence type="ECO:0000313" key="6">
    <source>
        <dbReference type="Proteomes" id="UP000039865"/>
    </source>
</evidence>
<proteinExistence type="predicted"/>
<dbReference type="PANTHER" id="PTHR44858">
    <property type="entry name" value="TETRATRICOPEPTIDE REPEAT PROTEIN 6"/>
    <property type="match status" value="1"/>
</dbReference>
<dbReference type="SMART" id="SM00028">
    <property type="entry name" value="TPR"/>
    <property type="match status" value="10"/>
</dbReference>
<gene>
    <name evidence="5" type="primary">Contig5627.g6027</name>
    <name evidence="5" type="ORF">STYLEM_4589</name>
</gene>
<keyword evidence="2 3" id="KW-0802">TPR repeat</keyword>
<feature type="compositionally biased region" description="Low complexity" evidence="4">
    <location>
        <begin position="1419"/>
        <end position="1428"/>
    </location>
</feature>
<feature type="compositionally biased region" description="Acidic residues" evidence="4">
    <location>
        <begin position="1480"/>
        <end position="1494"/>
    </location>
</feature>
<dbReference type="OrthoDB" id="1926212at2759"/>
<protein>
    <submittedName>
        <fullName evidence="5">Tpr domain containing protein</fullName>
    </submittedName>
</protein>
<feature type="region of interest" description="Disordered" evidence="4">
    <location>
        <begin position="1480"/>
        <end position="1499"/>
    </location>
</feature>
<evidence type="ECO:0000256" key="1">
    <source>
        <dbReference type="ARBA" id="ARBA00022737"/>
    </source>
</evidence>
<feature type="region of interest" description="Disordered" evidence="4">
    <location>
        <begin position="1164"/>
        <end position="1187"/>
    </location>
</feature>
<accession>A0A078A4A8</accession>
<dbReference type="Gene3D" id="1.25.40.10">
    <property type="entry name" value="Tetratricopeptide repeat domain"/>
    <property type="match status" value="5"/>
</dbReference>
<keyword evidence="6" id="KW-1185">Reference proteome</keyword>
<feature type="repeat" description="TPR" evidence="3">
    <location>
        <begin position="881"/>
        <end position="914"/>
    </location>
</feature>
<feature type="compositionally biased region" description="Basic and acidic residues" evidence="4">
    <location>
        <begin position="1389"/>
        <end position="1401"/>
    </location>
</feature>
<name>A0A078A4A8_STYLE</name>
<dbReference type="Proteomes" id="UP000039865">
    <property type="component" value="Unassembled WGS sequence"/>
</dbReference>
<evidence type="ECO:0000256" key="3">
    <source>
        <dbReference type="PROSITE-ProRule" id="PRU00339"/>
    </source>
</evidence>
<evidence type="ECO:0000256" key="4">
    <source>
        <dbReference type="SAM" id="MobiDB-lite"/>
    </source>
</evidence>
<evidence type="ECO:0000313" key="5">
    <source>
        <dbReference type="EMBL" id="CDW75599.1"/>
    </source>
</evidence>
<reference evidence="5 6" key="1">
    <citation type="submission" date="2014-06" db="EMBL/GenBank/DDBJ databases">
        <authorList>
            <person name="Swart Estienne"/>
        </authorList>
    </citation>
    <scope>NUCLEOTIDE SEQUENCE [LARGE SCALE GENOMIC DNA]</scope>
    <source>
        <strain evidence="5 6">130c</strain>
    </source>
</reference>
<dbReference type="InterPro" id="IPR019734">
    <property type="entry name" value="TPR_rpt"/>
</dbReference>
<feature type="repeat" description="TPR" evidence="3">
    <location>
        <begin position="428"/>
        <end position="461"/>
    </location>
</feature>
<dbReference type="Pfam" id="PF13181">
    <property type="entry name" value="TPR_8"/>
    <property type="match status" value="1"/>
</dbReference>
<feature type="repeat" description="TPR" evidence="3">
    <location>
        <begin position="1133"/>
        <end position="1166"/>
    </location>
</feature>
<dbReference type="SUPFAM" id="SSF48452">
    <property type="entry name" value="TPR-like"/>
    <property type="match status" value="4"/>
</dbReference>
<dbReference type="InParanoid" id="A0A078A4A8"/>
<dbReference type="InterPro" id="IPR011990">
    <property type="entry name" value="TPR-like_helical_dom_sf"/>
</dbReference>
<feature type="region of interest" description="Disordered" evidence="4">
    <location>
        <begin position="1384"/>
        <end position="1430"/>
    </location>
</feature>
<dbReference type="PROSITE" id="PS50005">
    <property type="entry name" value="TPR"/>
    <property type="match status" value="3"/>
</dbReference>